<dbReference type="Proteomes" id="UP000590740">
    <property type="component" value="Unassembled WGS sequence"/>
</dbReference>
<dbReference type="Gene3D" id="3.40.50.1820">
    <property type="entry name" value="alpha/beta hydrolase"/>
    <property type="match status" value="1"/>
</dbReference>
<dbReference type="SUPFAM" id="SSF53474">
    <property type="entry name" value="alpha/beta-Hydrolases"/>
    <property type="match status" value="1"/>
</dbReference>
<protein>
    <submittedName>
        <fullName evidence="2">Pimeloyl-ACP methyl ester carboxylesterase</fullName>
    </submittedName>
</protein>
<proteinExistence type="predicted"/>
<evidence type="ECO:0000259" key="1">
    <source>
        <dbReference type="Pfam" id="PF00561"/>
    </source>
</evidence>
<name>A0A7W7YB83_9BACT</name>
<gene>
    <name evidence="2" type="ORF">HNQ65_002384</name>
</gene>
<organism evidence="2 3">
    <name type="scientific">Prosthecobacter vanneervenii</name>
    <dbReference type="NCBI Taxonomy" id="48466"/>
    <lineage>
        <taxon>Bacteria</taxon>
        <taxon>Pseudomonadati</taxon>
        <taxon>Verrucomicrobiota</taxon>
        <taxon>Verrucomicrobiia</taxon>
        <taxon>Verrucomicrobiales</taxon>
        <taxon>Verrucomicrobiaceae</taxon>
        <taxon>Prosthecobacter</taxon>
    </lineage>
</organism>
<dbReference type="Pfam" id="PF00561">
    <property type="entry name" value="Abhydrolase_1"/>
    <property type="match status" value="1"/>
</dbReference>
<dbReference type="EMBL" id="JACHIG010000004">
    <property type="protein sequence ID" value="MBB5032802.1"/>
    <property type="molecule type" value="Genomic_DNA"/>
</dbReference>
<dbReference type="AlphaFoldDB" id="A0A7W7YB83"/>
<accession>A0A7W7YB83</accession>
<feature type="domain" description="AB hydrolase-1" evidence="1">
    <location>
        <begin position="26"/>
        <end position="273"/>
    </location>
</feature>
<evidence type="ECO:0000313" key="3">
    <source>
        <dbReference type="Proteomes" id="UP000590740"/>
    </source>
</evidence>
<comment type="caution">
    <text evidence="2">The sequence shown here is derived from an EMBL/GenBank/DDBJ whole genome shotgun (WGS) entry which is preliminary data.</text>
</comment>
<dbReference type="InterPro" id="IPR000073">
    <property type="entry name" value="AB_hydrolase_1"/>
</dbReference>
<dbReference type="InterPro" id="IPR029058">
    <property type="entry name" value="AB_hydrolase_fold"/>
</dbReference>
<sequence>MDAPPLLLSSGRKLGYAEYGDPAGVPMFYFHGWPGSRLQGEMLDEVGKKFGLRVVSPDRPGIGLSDFQPGRRLLDWPGDMRELAAHLGWDNFHVLGVSGGGPYVLACAHAMPERLLSAGVVCGAPPLREVGTKDLLWAYRLALWAQDRVPWFLGAGLAVAAQFMRLPAASPFVAAQVCKMCERDQQAFARPDLYRILTTSGRVGVSSPVHAVRLDGNIYSSDWGIELGSVRFPMRYWHGGRDSNIPVSMVERFVRKIPNATLKVWEEDGHYSLPFLCTEEIVEELVSGRVEAVK</sequence>
<keyword evidence="3" id="KW-1185">Reference proteome</keyword>
<dbReference type="RefSeq" id="WP_184339712.1">
    <property type="nucleotide sequence ID" value="NZ_JACHIG010000004.1"/>
</dbReference>
<dbReference type="PANTHER" id="PTHR43433:SF10">
    <property type="entry name" value="AB HYDROLASE-1 DOMAIN-CONTAINING PROTEIN"/>
    <property type="match status" value="1"/>
</dbReference>
<reference evidence="2 3" key="1">
    <citation type="submission" date="2020-08" db="EMBL/GenBank/DDBJ databases">
        <title>Genomic Encyclopedia of Type Strains, Phase IV (KMG-IV): sequencing the most valuable type-strain genomes for metagenomic binning, comparative biology and taxonomic classification.</title>
        <authorList>
            <person name="Goeker M."/>
        </authorList>
    </citation>
    <scope>NUCLEOTIDE SEQUENCE [LARGE SCALE GENOMIC DNA]</scope>
    <source>
        <strain evidence="2 3">DSM 12252</strain>
    </source>
</reference>
<dbReference type="PANTHER" id="PTHR43433">
    <property type="entry name" value="HYDROLASE, ALPHA/BETA FOLD FAMILY PROTEIN"/>
    <property type="match status" value="1"/>
</dbReference>
<dbReference type="InterPro" id="IPR050471">
    <property type="entry name" value="AB_hydrolase"/>
</dbReference>
<evidence type="ECO:0000313" key="2">
    <source>
        <dbReference type="EMBL" id="MBB5032802.1"/>
    </source>
</evidence>